<dbReference type="NCBIfam" id="TIGR00786">
    <property type="entry name" value="dctM"/>
    <property type="match status" value="1"/>
</dbReference>
<feature type="domain" description="TRAP C4-dicarboxylate transport system permease DctM subunit" evidence="8">
    <location>
        <begin position="12"/>
        <end position="428"/>
    </location>
</feature>
<evidence type="ECO:0000256" key="3">
    <source>
        <dbReference type="ARBA" id="ARBA00022519"/>
    </source>
</evidence>
<gene>
    <name evidence="9" type="ORF">ELY37_18090</name>
</gene>
<keyword evidence="5 7" id="KW-1133">Transmembrane helix</keyword>
<feature type="transmembrane region" description="Helical" evidence="7">
    <location>
        <begin position="6"/>
        <end position="36"/>
    </location>
</feature>
<dbReference type="EMBL" id="RZHD01000010">
    <property type="protein sequence ID" value="RUR43597.1"/>
    <property type="molecule type" value="Genomic_DNA"/>
</dbReference>
<evidence type="ECO:0000313" key="9">
    <source>
        <dbReference type="EMBL" id="RUR43597.1"/>
    </source>
</evidence>
<dbReference type="OrthoDB" id="9796052at2"/>
<feature type="transmembrane region" description="Helical" evidence="7">
    <location>
        <begin position="140"/>
        <end position="169"/>
    </location>
</feature>
<dbReference type="AlphaFoldDB" id="A0A3S0WLE2"/>
<feature type="transmembrane region" description="Helical" evidence="7">
    <location>
        <begin position="252"/>
        <end position="270"/>
    </location>
</feature>
<keyword evidence="4 7" id="KW-0812">Transmembrane</keyword>
<dbReference type="PIRSF" id="PIRSF006066">
    <property type="entry name" value="HI0050"/>
    <property type="match status" value="1"/>
</dbReference>
<organism evidence="9 10">
    <name type="scientific">Vreelandella populi</name>
    <dbReference type="NCBI Taxonomy" id="2498858"/>
    <lineage>
        <taxon>Bacteria</taxon>
        <taxon>Pseudomonadati</taxon>
        <taxon>Pseudomonadota</taxon>
        <taxon>Gammaproteobacteria</taxon>
        <taxon>Oceanospirillales</taxon>
        <taxon>Halomonadaceae</taxon>
        <taxon>Vreelandella</taxon>
    </lineage>
</organism>
<proteinExistence type="inferred from homology"/>
<dbReference type="RefSeq" id="WP_126982079.1">
    <property type="nucleotide sequence ID" value="NZ_RZHD01000010.1"/>
</dbReference>
<feature type="transmembrane region" description="Helical" evidence="7">
    <location>
        <begin position="410"/>
        <end position="432"/>
    </location>
</feature>
<keyword evidence="3 7" id="KW-0997">Cell inner membrane</keyword>
<keyword evidence="2" id="KW-1003">Cell membrane</keyword>
<evidence type="ECO:0000256" key="4">
    <source>
        <dbReference type="ARBA" id="ARBA00022692"/>
    </source>
</evidence>
<comment type="caution">
    <text evidence="7">Lacks conserved residue(s) required for the propagation of feature annotation.</text>
</comment>
<reference evidence="9 10" key="1">
    <citation type="submission" date="2018-12" db="EMBL/GenBank/DDBJ databases">
        <title>three novel Halomonas strain isolated from plants.</title>
        <authorList>
            <person name="Sun C."/>
        </authorList>
    </citation>
    <scope>NUCLEOTIDE SEQUENCE [LARGE SCALE GENOMIC DNA]</scope>
    <source>
        <strain evidence="9 10">RC</strain>
    </source>
</reference>
<evidence type="ECO:0000256" key="2">
    <source>
        <dbReference type="ARBA" id="ARBA00022475"/>
    </source>
</evidence>
<dbReference type="InterPro" id="IPR004681">
    <property type="entry name" value="TRAP_DctM"/>
</dbReference>
<sequence length="437" mass="46109">MSSLATIAIIFLAAIILIAIRLPIGLVLVTVAFFGVMWETSFEAALGLLANQPYELATNWQFAAAPMFMFMGYVAARTGLTSGLFDASRVLLARVPGSLAVSSVMASGLFAAASGSSVATSASMSRIAVPEMLKRGYDQGLACGSVGASGTLGSLIPPSLVLILFGIYANVSIGQLFLAGFIPGILSALIYMAMIIVRVKLRPELAGTPVSQDEIKARSLGPALWAVLPLPILILLVMGSIATGFATPTESGALGAGGAVLLSFINRTLTLRALREAFRETAIAFGAIFFILVGGGLLVRFVALSGISYDLLEFFAAIDGGPLALILLAALVYLVLGMFVDPIGLMLLTIPIFLPLANTMDINLVWFGIIIVKLLEIGLITPPVGLNIYVIKSTLGNLVDIQRIFRGVTWFIAMDILTLAILIAFPAITLWLPELMQ</sequence>
<feature type="transmembrane region" description="Helical" evidence="7">
    <location>
        <begin position="223"/>
        <end position="246"/>
    </location>
</feature>
<feature type="transmembrane region" description="Helical" evidence="7">
    <location>
        <begin position="323"/>
        <end position="352"/>
    </location>
</feature>
<evidence type="ECO:0000256" key="6">
    <source>
        <dbReference type="ARBA" id="ARBA00023136"/>
    </source>
</evidence>
<dbReference type="GO" id="GO:0005886">
    <property type="term" value="C:plasma membrane"/>
    <property type="evidence" value="ECO:0007669"/>
    <property type="project" value="UniProtKB-SubCell"/>
</dbReference>
<comment type="subcellular location">
    <subcellularLocation>
        <location evidence="1 7">Cell inner membrane</location>
        <topology evidence="1 7">Multi-pass membrane protein</topology>
    </subcellularLocation>
</comment>
<dbReference type="InterPro" id="IPR010656">
    <property type="entry name" value="DctM"/>
</dbReference>
<evidence type="ECO:0000256" key="5">
    <source>
        <dbReference type="ARBA" id="ARBA00022989"/>
    </source>
</evidence>
<dbReference type="PANTHER" id="PTHR33362">
    <property type="entry name" value="SIALIC ACID TRAP TRANSPORTER PERMEASE PROTEIN SIAT-RELATED"/>
    <property type="match status" value="1"/>
</dbReference>
<dbReference type="Proteomes" id="UP000286912">
    <property type="component" value="Unassembled WGS sequence"/>
</dbReference>
<protein>
    <recommendedName>
        <fullName evidence="7">TRAP transporter large permease protein</fullName>
    </recommendedName>
</protein>
<comment type="function">
    <text evidence="7">Part of the tripartite ATP-independent periplasmic (TRAP) transport system.</text>
</comment>
<evidence type="ECO:0000256" key="7">
    <source>
        <dbReference type="RuleBase" id="RU369079"/>
    </source>
</evidence>
<dbReference type="Pfam" id="PF06808">
    <property type="entry name" value="DctM"/>
    <property type="match status" value="1"/>
</dbReference>
<comment type="caution">
    <text evidence="9">The sequence shown here is derived from an EMBL/GenBank/DDBJ whole genome shotgun (WGS) entry which is preliminary data.</text>
</comment>
<feature type="transmembrane region" description="Helical" evidence="7">
    <location>
        <begin position="364"/>
        <end position="390"/>
    </location>
</feature>
<dbReference type="GO" id="GO:0022857">
    <property type="term" value="F:transmembrane transporter activity"/>
    <property type="evidence" value="ECO:0007669"/>
    <property type="project" value="UniProtKB-UniRule"/>
</dbReference>
<feature type="transmembrane region" description="Helical" evidence="7">
    <location>
        <begin position="175"/>
        <end position="197"/>
    </location>
</feature>
<name>A0A3S0WLE2_9GAMM</name>
<feature type="transmembrane region" description="Helical" evidence="7">
    <location>
        <begin position="282"/>
        <end position="303"/>
    </location>
</feature>
<accession>A0A3S0WLE2</accession>
<keyword evidence="7" id="KW-0813">Transport</keyword>
<evidence type="ECO:0000313" key="10">
    <source>
        <dbReference type="Proteomes" id="UP000286912"/>
    </source>
</evidence>
<comment type="similarity">
    <text evidence="7">Belongs to the TRAP transporter large permease family.</text>
</comment>
<keyword evidence="10" id="KW-1185">Reference proteome</keyword>
<keyword evidence="6 7" id="KW-0472">Membrane</keyword>
<comment type="subunit">
    <text evidence="7">The complex comprises the extracytoplasmic solute receptor protein and the two transmembrane proteins.</text>
</comment>
<dbReference type="PANTHER" id="PTHR33362:SF5">
    <property type="entry name" value="C4-DICARBOXYLATE TRAP TRANSPORTER LARGE PERMEASE PROTEIN DCTM"/>
    <property type="match status" value="1"/>
</dbReference>
<evidence type="ECO:0000256" key="1">
    <source>
        <dbReference type="ARBA" id="ARBA00004429"/>
    </source>
</evidence>
<evidence type="ECO:0000259" key="8">
    <source>
        <dbReference type="Pfam" id="PF06808"/>
    </source>
</evidence>
<feature type="transmembrane region" description="Helical" evidence="7">
    <location>
        <begin position="57"/>
        <end position="76"/>
    </location>
</feature>